<feature type="transmembrane region" description="Helical" evidence="2">
    <location>
        <begin position="370"/>
        <end position="390"/>
    </location>
</feature>
<keyword evidence="2" id="KW-0812">Transmembrane</keyword>
<evidence type="ECO:0000313" key="4">
    <source>
        <dbReference type="Proteomes" id="UP000195521"/>
    </source>
</evidence>
<protein>
    <submittedName>
        <fullName evidence="3">Variable surface protein</fullName>
    </submittedName>
</protein>
<dbReference type="InterPro" id="IPR008780">
    <property type="entry name" value="Plasmodium_Vir"/>
</dbReference>
<feature type="region of interest" description="Disordered" evidence="1">
    <location>
        <begin position="293"/>
        <end position="313"/>
    </location>
</feature>
<feature type="region of interest" description="Disordered" evidence="1">
    <location>
        <begin position="400"/>
        <end position="444"/>
    </location>
</feature>
<dbReference type="AlphaFoldDB" id="A0A1Y1JHM8"/>
<sequence>MEPITVDDVEEVAKKLDLDKIYDDFFLNSEKSKFVTDCDVFDNEGKKSENAKKICSKLVYFLEEIAKNKNQAQRNDQCNYLTYWFYGEIGKIHGNHSENISDVTFVKDLIDVGKNVYKRIHGFNKCDLISEKGTSLDEWTKRKISYIYFKKYDDIKDVVSKSHNKCNEYLKYLKNVNSLYQKYYKANCQRFFWWPSPNYINCNKTLNPNTLITIVEKCKTEVPSDVRSLWSIFGILSPSGSPRNKEAGSGKSTQDAETAKVKSKALEKVGGDKASAKIRELTGAPLDRRVESAFVEDQSSPSRNGESAPVKVQPPSIKIAEEPANVSRQVPISHIPTDNTYTTHATFSEVSINSFDLPKKIYETLKFLNFRKSFACATIIAAVIFLIFFFSSSRSERRPSSRIKKEKKYKNDVNSDSEEILSEHKPPNPHYIQESSSIYLSYNS</sequence>
<keyword evidence="4" id="KW-1185">Reference proteome</keyword>
<reference evidence="4" key="1">
    <citation type="submission" date="2017-04" db="EMBL/GenBank/DDBJ databases">
        <title>Plasmodium gonderi genome.</title>
        <authorList>
            <person name="Arisue N."/>
            <person name="Honma H."/>
            <person name="Kawai S."/>
            <person name="Tougan T."/>
            <person name="Tanabe K."/>
            <person name="Horii T."/>
        </authorList>
    </citation>
    <scope>NUCLEOTIDE SEQUENCE [LARGE SCALE GENOMIC DNA]</scope>
    <source>
        <strain evidence="4">ATCC 30045</strain>
    </source>
</reference>
<organism evidence="3 4">
    <name type="scientific">Plasmodium gonderi</name>
    <dbReference type="NCBI Taxonomy" id="77519"/>
    <lineage>
        <taxon>Eukaryota</taxon>
        <taxon>Sar</taxon>
        <taxon>Alveolata</taxon>
        <taxon>Apicomplexa</taxon>
        <taxon>Aconoidasida</taxon>
        <taxon>Haemosporida</taxon>
        <taxon>Plasmodiidae</taxon>
        <taxon>Plasmodium</taxon>
        <taxon>Plasmodium (Plasmodium)</taxon>
    </lineage>
</organism>
<accession>A0A1Y1JHM8</accession>
<dbReference type="OrthoDB" id="388879at2759"/>
<comment type="caution">
    <text evidence="3">The sequence shown here is derived from an EMBL/GenBank/DDBJ whole genome shotgun (WGS) entry which is preliminary data.</text>
</comment>
<name>A0A1Y1JHM8_PLAGO</name>
<keyword evidence="2" id="KW-1133">Transmembrane helix</keyword>
<dbReference type="RefSeq" id="XP_028544620.1">
    <property type="nucleotide sequence ID" value="XM_028688819.1"/>
</dbReference>
<keyword evidence="2" id="KW-0472">Membrane</keyword>
<dbReference type="Pfam" id="PF05795">
    <property type="entry name" value="Plasmodium_Vir"/>
    <property type="match status" value="1"/>
</dbReference>
<dbReference type="OMA" id="FACATII"/>
<proteinExistence type="predicted"/>
<evidence type="ECO:0000256" key="1">
    <source>
        <dbReference type="SAM" id="MobiDB-lite"/>
    </source>
</evidence>
<feature type="region of interest" description="Disordered" evidence="1">
    <location>
        <begin position="241"/>
        <end position="264"/>
    </location>
</feature>
<dbReference type="EMBL" id="BDQF01000013">
    <property type="protein sequence ID" value="GAW82031.1"/>
    <property type="molecule type" value="Genomic_DNA"/>
</dbReference>
<gene>
    <name evidence="3" type="ORF">PGO_120230</name>
</gene>
<evidence type="ECO:0000256" key="2">
    <source>
        <dbReference type="SAM" id="Phobius"/>
    </source>
</evidence>
<feature type="compositionally biased region" description="Polar residues" evidence="1">
    <location>
        <begin position="433"/>
        <end position="444"/>
    </location>
</feature>
<dbReference type="GeneID" id="39748763"/>
<evidence type="ECO:0000313" key="3">
    <source>
        <dbReference type="EMBL" id="GAW82031.1"/>
    </source>
</evidence>
<dbReference type="Proteomes" id="UP000195521">
    <property type="component" value="Unassembled WGS sequence"/>
</dbReference>